<dbReference type="EMBL" id="AMRJ01000023">
    <property type="protein sequence ID" value="EKF73559.1"/>
    <property type="molecule type" value="Genomic_DNA"/>
</dbReference>
<dbReference type="Pfam" id="PF03922">
    <property type="entry name" value="OmpW"/>
    <property type="match status" value="1"/>
</dbReference>
<sequence length="291" mass="31703">MIKRYTLTGLAALTLLGSQSALAGKPPSYEDTKPDFFGTDTIRHLFGEDRLYFRLGALYVKPDIVTHSITLKNLSEIASVAVEPGPQEGEAYSDPQLQPFAIVGYKLPWGNDASWSLETIIGAPPTLKLKAKGKIADEPLVTEANGIPTGVPALGEEVAETKVIPPVVTLVKRFNMDSTIRPYVGLGVTYLYTYDTHVTNPILTEFGEPELNIDNKFGWVAQLGLDMHLGGGWWAAADFKYISVPDVTATLEKTYIRAPGLPQYQYAEVGDAEFKADLNNLAFGLGVGFTF</sequence>
<dbReference type="PATRIC" id="fig|1177179.3.peg.2596"/>
<dbReference type="STRING" id="1177179.A11A3_13058"/>
<dbReference type="Proteomes" id="UP000010164">
    <property type="component" value="Unassembled WGS sequence"/>
</dbReference>
<accession>L0W9A0</accession>
<reference evidence="2 3" key="1">
    <citation type="journal article" date="2012" name="J. Bacteriol.">
        <title>Genome Sequence of the Alkane-Degrading Bacterium Alcanivorax hongdengensis Type Strain A-11-3.</title>
        <authorList>
            <person name="Lai Q."/>
            <person name="Shao Z."/>
        </authorList>
    </citation>
    <scope>NUCLEOTIDE SEQUENCE [LARGE SCALE GENOMIC DNA]</scope>
    <source>
        <strain evidence="2 3">A-11-3</strain>
    </source>
</reference>
<dbReference type="GO" id="GO:0055085">
    <property type="term" value="P:transmembrane transport"/>
    <property type="evidence" value="ECO:0007669"/>
    <property type="project" value="TreeGrafter"/>
</dbReference>
<name>L0W9A0_9GAMM</name>
<evidence type="ECO:0000313" key="3">
    <source>
        <dbReference type="Proteomes" id="UP000010164"/>
    </source>
</evidence>
<feature type="signal peptide" evidence="1">
    <location>
        <begin position="1"/>
        <end position="23"/>
    </location>
</feature>
<organism evidence="2 3">
    <name type="scientific">Alcanivorax hongdengensis A-11-3</name>
    <dbReference type="NCBI Taxonomy" id="1177179"/>
    <lineage>
        <taxon>Bacteria</taxon>
        <taxon>Pseudomonadati</taxon>
        <taxon>Pseudomonadota</taxon>
        <taxon>Gammaproteobacteria</taxon>
        <taxon>Oceanospirillales</taxon>
        <taxon>Alcanivoracaceae</taxon>
        <taxon>Alcanivorax</taxon>
    </lineage>
</organism>
<comment type="caution">
    <text evidence="2">The sequence shown here is derived from an EMBL/GenBank/DDBJ whole genome shotgun (WGS) entry which is preliminary data.</text>
</comment>
<protein>
    <submittedName>
        <fullName evidence="2">OmpW family protein</fullName>
    </submittedName>
</protein>
<dbReference type="AlphaFoldDB" id="L0W9A0"/>
<evidence type="ECO:0000256" key="1">
    <source>
        <dbReference type="SAM" id="SignalP"/>
    </source>
</evidence>
<dbReference type="eggNOG" id="COG3047">
    <property type="taxonomic scope" value="Bacteria"/>
</dbReference>
<dbReference type="GO" id="GO:0019867">
    <property type="term" value="C:outer membrane"/>
    <property type="evidence" value="ECO:0007669"/>
    <property type="project" value="InterPro"/>
</dbReference>
<dbReference type="Gene3D" id="2.40.160.20">
    <property type="match status" value="1"/>
</dbReference>
<evidence type="ECO:0000313" key="2">
    <source>
        <dbReference type="EMBL" id="EKF73559.1"/>
    </source>
</evidence>
<dbReference type="PANTHER" id="PTHR36920">
    <property type="match status" value="1"/>
</dbReference>
<dbReference type="SUPFAM" id="SSF56925">
    <property type="entry name" value="OMPA-like"/>
    <property type="match status" value="1"/>
</dbReference>
<feature type="chain" id="PRO_5003948451" evidence="1">
    <location>
        <begin position="24"/>
        <end position="291"/>
    </location>
</feature>
<dbReference type="InterPro" id="IPR005618">
    <property type="entry name" value="OMPW"/>
</dbReference>
<dbReference type="PANTHER" id="PTHR36920:SF1">
    <property type="entry name" value="OUTER MEMBRANE PROTEIN W"/>
    <property type="match status" value="1"/>
</dbReference>
<dbReference type="RefSeq" id="WP_008929782.1">
    <property type="nucleotide sequence ID" value="NZ_AMRJ01000023.1"/>
</dbReference>
<keyword evidence="1" id="KW-0732">Signal</keyword>
<dbReference type="OrthoDB" id="6075287at2"/>
<proteinExistence type="predicted"/>
<gene>
    <name evidence="2" type="ORF">A11A3_13058</name>
</gene>
<dbReference type="InterPro" id="IPR011250">
    <property type="entry name" value="OMP/PagP_B-barrel"/>
</dbReference>
<keyword evidence="3" id="KW-1185">Reference proteome</keyword>